<keyword evidence="1" id="KW-0472">Membrane</keyword>
<proteinExistence type="predicted"/>
<dbReference type="EMBL" id="JBHSAV010000053">
    <property type="protein sequence ID" value="MFC3977242.1"/>
    <property type="molecule type" value="Genomic_DNA"/>
</dbReference>
<protein>
    <submittedName>
        <fullName evidence="2">Uncharacterized protein</fullName>
    </submittedName>
</protein>
<accession>A0ABV8EQE0</accession>
<evidence type="ECO:0000313" key="2">
    <source>
        <dbReference type="EMBL" id="MFC3977242.1"/>
    </source>
</evidence>
<reference evidence="3" key="1">
    <citation type="journal article" date="2019" name="Int. J. Syst. Evol. Microbiol.">
        <title>The Global Catalogue of Microorganisms (GCM) 10K type strain sequencing project: providing services to taxonomists for standard genome sequencing and annotation.</title>
        <authorList>
            <consortium name="The Broad Institute Genomics Platform"/>
            <consortium name="The Broad Institute Genome Sequencing Center for Infectious Disease"/>
            <person name="Wu L."/>
            <person name="Ma J."/>
        </authorList>
    </citation>
    <scope>NUCLEOTIDE SEQUENCE [LARGE SCALE GENOMIC DNA]</scope>
    <source>
        <strain evidence="3">CECT 8551</strain>
    </source>
</reference>
<organism evidence="2 3">
    <name type="scientific">Belliella kenyensis</name>
    <dbReference type="NCBI Taxonomy" id="1472724"/>
    <lineage>
        <taxon>Bacteria</taxon>
        <taxon>Pseudomonadati</taxon>
        <taxon>Bacteroidota</taxon>
        <taxon>Cytophagia</taxon>
        <taxon>Cytophagales</taxon>
        <taxon>Cyclobacteriaceae</taxon>
        <taxon>Belliella</taxon>
    </lineage>
</organism>
<sequence length="102" mass="11377">MAERKKDKTCGKTIGRIIGKSVGKSSKSWREVKFGQGKYAYGMSRIRVKLKDVSQSWIASIILVLNLVKLAGDALLWLVFSGWEVFGIGILFSIESILEVIQ</sequence>
<feature type="transmembrane region" description="Helical" evidence="1">
    <location>
        <begin position="53"/>
        <end position="71"/>
    </location>
</feature>
<keyword evidence="3" id="KW-1185">Reference proteome</keyword>
<name>A0ABV8EQE0_9BACT</name>
<gene>
    <name evidence="2" type="ORF">ACFOUP_12715</name>
</gene>
<evidence type="ECO:0000313" key="3">
    <source>
        <dbReference type="Proteomes" id="UP001595766"/>
    </source>
</evidence>
<comment type="caution">
    <text evidence="2">The sequence shown here is derived from an EMBL/GenBank/DDBJ whole genome shotgun (WGS) entry which is preliminary data.</text>
</comment>
<keyword evidence="1" id="KW-0812">Transmembrane</keyword>
<dbReference type="RefSeq" id="WP_241291897.1">
    <property type="nucleotide sequence ID" value="NZ_JAKZGR010000002.1"/>
</dbReference>
<evidence type="ECO:0000256" key="1">
    <source>
        <dbReference type="SAM" id="Phobius"/>
    </source>
</evidence>
<dbReference type="Proteomes" id="UP001595766">
    <property type="component" value="Unassembled WGS sequence"/>
</dbReference>
<keyword evidence="1" id="KW-1133">Transmembrane helix</keyword>